<evidence type="ECO:0000313" key="5">
    <source>
        <dbReference type="EMBL" id="MCH9276285.1"/>
    </source>
</evidence>
<keyword evidence="2" id="KW-0547">Nucleotide-binding</keyword>
<dbReference type="RefSeq" id="WP_241513981.1">
    <property type="nucleotide sequence ID" value="NZ_JAFEJT020000033.1"/>
</dbReference>
<evidence type="ECO:0000256" key="3">
    <source>
        <dbReference type="ARBA" id="ARBA00022840"/>
    </source>
</evidence>
<keyword evidence="6" id="KW-1185">Reference proteome</keyword>
<dbReference type="EMBL" id="JAFEJT020000033">
    <property type="protein sequence ID" value="MCH9276285.1"/>
    <property type="molecule type" value="Genomic_DNA"/>
</dbReference>
<dbReference type="SMART" id="SM00382">
    <property type="entry name" value="AAA"/>
    <property type="match status" value="1"/>
</dbReference>
<dbReference type="InterPro" id="IPR003439">
    <property type="entry name" value="ABC_transporter-like_ATP-bd"/>
</dbReference>
<dbReference type="Proteomes" id="UP000710815">
    <property type="component" value="Unassembled WGS sequence"/>
</dbReference>
<dbReference type="InterPro" id="IPR017871">
    <property type="entry name" value="ABC_transporter-like_CS"/>
</dbReference>
<proteinExistence type="inferred from homology"/>
<dbReference type="PANTHER" id="PTHR24220">
    <property type="entry name" value="IMPORT ATP-BINDING PROTEIN"/>
    <property type="match status" value="1"/>
</dbReference>
<dbReference type="InterPro" id="IPR027417">
    <property type="entry name" value="P-loop_NTPase"/>
</dbReference>
<dbReference type="Gene3D" id="3.40.50.300">
    <property type="entry name" value="P-loop containing nucleotide triphosphate hydrolases"/>
    <property type="match status" value="1"/>
</dbReference>
<dbReference type="InterPro" id="IPR015854">
    <property type="entry name" value="ABC_transpr_LolD-like"/>
</dbReference>
<evidence type="ECO:0000256" key="1">
    <source>
        <dbReference type="ARBA" id="ARBA00005417"/>
    </source>
</evidence>
<comment type="similarity">
    <text evidence="1">Belongs to the ABC transporter superfamily.</text>
</comment>
<evidence type="ECO:0000256" key="2">
    <source>
        <dbReference type="ARBA" id="ARBA00022741"/>
    </source>
</evidence>
<organism evidence="5 6">
    <name type="scientific">Bifidobacterium amazonense</name>
    <dbReference type="NCBI Taxonomy" id="2809027"/>
    <lineage>
        <taxon>Bacteria</taxon>
        <taxon>Bacillati</taxon>
        <taxon>Actinomycetota</taxon>
        <taxon>Actinomycetes</taxon>
        <taxon>Bifidobacteriales</taxon>
        <taxon>Bifidobacteriaceae</taxon>
        <taxon>Bifidobacterium</taxon>
    </lineage>
</organism>
<dbReference type="GO" id="GO:0005524">
    <property type="term" value="F:ATP binding"/>
    <property type="evidence" value="ECO:0007669"/>
    <property type="project" value="UniProtKB-KW"/>
</dbReference>
<dbReference type="SUPFAM" id="SSF52540">
    <property type="entry name" value="P-loop containing nucleoside triphosphate hydrolases"/>
    <property type="match status" value="1"/>
</dbReference>
<reference evidence="5 6" key="2">
    <citation type="journal article" date="2021" name="Syst. Appl. Microbiol.">
        <title>Phylogenetic classification of ten novel species belonging to the genus Bifidobacterium comprising B. phasiani sp. nov., B. pongonis sp. nov., B. saguinibicoloris sp. nov., B. colobi sp. nov., B. simiiventris sp. nov., B. santillanense sp. nov., B. miconis sp. nov., B. amazonense sp. nov., B. pluvialisilvae sp. nov., and B. miconisargentati sp. nov.</title>
        <authorList>
            <person name="Lugli G.A."/>
            <person name="Calvete-Torre I."/>
            <person name="Alessandri G."/>
            <person name="Milani C."/>
            <person name="Turroni F."/>
            <person name="Laiolo P."/>
            <person name="Ossiprandi M.C."/>
            <person name="Margolles A."/>
            <person name="Ruiz L."/>
            <person name="Ventura M."/>
        </authorList>
    </citation>
    <scope>NUCLEOTIDE SEQUENCE [LARGE SCALE GENOMIC DNA]</scope>
    <source>
        <strain evidence="5 6">MA1</strain>
    </source>
</reference>
<dbReference type="Pfam" id="PF00005">
    <property type="entry name" value="ABC_tran"/>
    <property type="match status" value="1"/>
</dbReference>
<protein>
    <submittedName>
        <fullName evidence="5">ATP-binding cassette domain-containing protein</fullName>
    </submittedName>
</protein>
<feature type="domain" description="ABC transporter" evidence="4">
    <location>
        <begin position="1"/>
        <end position="178"/>
    </location>
</feature>
<accession>A0ABS9VVZ1</accession>
<dbReference type="InterPro" id="IPR003593">
    <property type="entry name" value="AAA+_ATPase"/>
</dbReference>
<name>A0ABS9VVZ1_9BIFI</name>
<dbReference type="PANTHER" id="PTHR24220:SF689">
    <property type="entry name" value="LIPOPROTEIN-RELEASING SYSTEM ATP-BINDING PROTEIN LOLD"/>
    <property type="match status" value="1"/>
</dbReference>
<keyword evidence="3 5" id="KW-0067">ATP-binding</keyword>
<dbReference type="PROSITE" id="PS00211">
    <property type="entry name" value="ABC_TRANSPORTER_1"/>
    <property type="match status" value="1"/>
</dbReference>
<reference evidence="5 6" key="1">
    <citation type="journal article" date="2021" name="Environ. Microbiol.">
        <title>Genetic insights into the dark matter of the mammalian gut microbiota through targeted genome reconstruction.</title>
        <authorList>
            <person name="Lugli G.A."/>
            <person name="Alessandri G."/>
            <person name="Milani C."/>
            <person name="Viappiani A."/>
            <person name="Fontana F."/>
            <person name="Tarracchini C."/>
            <person name="Mancabelli L."/>
            <person name="Argentini C."/>
            <person name="Ruiz L."/>
            <person name="Margolles A."/>
            <person name="van Sinderen D."/>
            <person name="Turroni F."/>
            <person name="Ventura M."/>
        </authorList>
    </citation>
    <scope>NUCLEOTIDE SEQUENCE [LARGE SCALE GENOMIC DNA]</scope>
    <source>
        <strain evidence="5 6">MA1</strain>
    </source>
</reference>
<sequence>MNARLEAGRVHALVGPSGCGKSTMLAILAGWLKPSEGAVEERGIRSFSWVPQQPIGVAKRSVLDHVVLPLMIHGLPRKTAENHAWQMLRRFGLTDIATHDYGSLSGGEAQRLMLARAAATSCDMLLIDEPTASLDRVSARTVISCIQGLSSRGCVAIVATHDGELRDACDDVLDLGALE</sequence>
<dbReference type="PROSITE" id="PS50893">
    <property type="entry name" value="ABC_TRANSPORTER_2"/>
    <property type="match status" value="1"/>
</dbReference>
<comment type="caution">
    <text evidence="5">The sequence shown here is derived from an EMBL/GenBank/DDBJ whole genome shotgun (WGS) entry which is preliminary data.</text>
</comment>
<evidence type="ECO:0000313" key="6">
    <source>
        <dbReference type="Proteomes" id="UP000710815"/>
    </source>
</evidence>
<evidence type="ECO:0000259" key="4">
    <source>
        <dbReference type="PROSITE" id="PS50893"/>
    </source>
</evidence>
<gene>
    <name evidence="5" type="ORF">JS533_008395</name>
</gene>